<dbReference type="InterPro" id="IPR050833">
    <property type="entry name" value="Poly_Biosynth_Transport"/>
</dbReference>
<proteinExistence type="predicted"/>
<comment type="subcellular location">
    <subcellularLocation>
        <location evidence="1">Cell membrane</location>
        <topology evidence="1">Multi-pass membrane protein</topology>
    </subcellularLocation>
</comment>
<keyword evidence="3" id="KW-0812">Transmembrane</keyword>
<evidence type="ECO:0000256" key="4">
    <source>
        <dbReference type="ARBA" id="ARBA00022989"/>
    </source>
</evidence>
<keyword evidence="2" id="KW-1003">Cell membrane</keyword>
<keyword evidence="5" id="KW-0472">Membrane</keyword>
<dbReference type="GeneID" id="4488689"/>
<organism evidence="6">
    <name type="scientific">Aeromonas hydrophila</name>
    <dbReference type="NCBI Taxonomy" id="644"/>
    <lineage>
        <taxon>Bacteria</taxon>
        <taxon>Pseudomonadati</taxon>
        <taxon>Pseudomonadota</taxon>
        <taxon>Gammaproteobacteria</taxon>
        <taxon>Aeromonadales</taxon>
        <taxon>Aeromonadaceae</taxon>
        <taxon>Aeromonas</taxon>
    </lineage>
</organism>
<gene>
    <name evidence="6" type="primary">csaB</name>
</gene>
<accession>A0A068FSA7</accession>
<dbReference type="EMBL" id="KC999970">
    <property type="protein sequence ID" value="AID71042.1"/>
    <property type="molecule type" value="Genomic_DNA"/>
</dbReference>
<dbReference type="GO" id="GO:0005886">
    <property type="term" value="C:plasma membrane"/>
    <property type="evidence" value="ECO:0007669"/>
    <property type="project" value="UniProtKB-SubCell"/>
</dbReference>
<evidence type="ECO:0000313" key="6">
    <source>
        <dbReference type="EMBL" id="AID71042.1"/>
    </source>
</evidence>
<dbReference type="Pfam" id="PF01943">
    <property type="entry name" value="Polysacc_synt"/>
    <property type="match status" value="1"/>
</dbReference>
<dbReference type="PANTHER" id="PTHR30250">
    <property type="entry name" value="PST FAMILY PREDICTED COLANIC ACID TRANSPORTER"/>
    <property type="match status" value="1"/>
</dbReference>
<protein>
    <submittedName>
        <fullName evidence="6">Polysaccharide biosynthesis protein</fullName>
    </submittedName>
</protein>
<dbReference type="InterPro" id="IPR002797">
    <property type="entry name" value="Polysacc_synth"/>
</dbReference>
<name>A0A068FSA7_AERHY</name>
<dbReference type="AlphaFoldDB" id="A0A068FSA7"/>
<keyword evidence="4" id="KW-1133">Transmembrane helix</keyword>
<reference evidence="6" key="1">
    <citation type="journal article" date="2013" name="PLoS ONE">
        <title>Implication of lateral genetic transfer in the emergence of Aeromonas hydrophila isolates of epidemic outbreaks in channel catfish.</title>
        <authorList>
            <person name="Hossain M.J."/>
            <person name="Waldbieser G.C."/>
            <person name="Sun D."/>
            <person name="Capps N.K."/>
            <person name="Hemstreet W.B."/>
            <person name="Carlisle K."/>
            <person name="Griffin M.J."/>
            <person name="Khoo L."/>
            <person name="Goodwin A.E."/>
            <person name="Sonstegard T.S."/>
            <person name="Schroeder S."/>
            <person name="Hayden K."/>
            <person name="Newton J.C."/>
            <person name="Terhune J.S."/>
            <person name="Liles M.R."/>
        </authorList>
    </citation>
    <scope>NUCLEOTIDE SEQUENCE</scope>
    <source>
        <strain evidence="6">AL06-01</strain>
    </source>
</reference>
<dbReference type="RefSeq" id="WP_011706687.1">
    <property type="nucleotide sequence ID" value="NZ_CP141267.1"/>
</dbReference>
<evidence type="ECO:0000256" key="3">
    <source>
        <dbReference type="ARBA" id="ARBA00022692"/>
    </source>
</evidence>
<dbReference type="OMA" id="RTQYLIP"/>
<evidence type="ECO:0000256" key="2">
    <source>
        <dbReference type="ARBA" id="ARBA00022475"/>
    </source>
</evidence>
<evidence type="ECO:0000256" key="5">
    <source>
        <dbReference type="ARBA" id="ARBA00023136"/>
    </source>
</evidence>
<evidence type="ECO:0000256" key="1">
    <source>
        <dbReference type="ARBA" id="ARBA00004651"/>
    </source>
</evidence>
<dbReference type="PANTHER" id="PTHR30250:SF11">
    <property type="entry name" value="O-ANTIGEN TRANSPORTER-RELATED"/>
    <property type="match status" value="1"/>
</dbReference>
<sequence>MSHKKELIKNFLSFGAVDILGLLIPIVTMPILTRALGPSQYGVYMLLLTILYFGHTIIDYGTQYTSVRVLANQRNNPEEVSLIYQETQGLRIFLCLLYTIGAISYSLFLSFDNAVLYTVLASSTYLFGYALTPLWFYQGIGAVDRAMKVSLAIKVLNLLVIVFAVSSPDDFDIVMASLCIPMLFGGIYLSYLASIKYHVAPPTFNQLGKSFNEGRDVFIGLLAPNFYNAIPTIALGSIYPPAEFAKFAIATRLASVIVTLQNVMAKAIYPVLAMLKDSQVNKLLLLNFIISIIPAIFIYIGGEWALGIFLGKDFSGVNTYLLILCVGIVFIGLSNAISQGYLLPNGHDRAYRNISLRVSLIAGIMSFGFIYFYGLLGGAIAITIARAIFFLDYTAVYITIIRRN</sequence>